<keyword evidence="2" id="KW-1185">Reference proteome</keyword>
<proteinExistence type="predicted"/>
<comment type="caution">
    <text evidence="1">The sequence shown here is derived from an EMBL/GenBank/DDBJ whole genome shotgun (WGS) entry which is preliminary data.</text>
</comment>
<gene>
    <name evidence="1" type="ORF">O3M35_012988</name>
</gene>
<accession>A0AAW1CHL2</accession>
<name>A0AAW1CHL2_9HEMI</name>
<protein>
    <submittedName>
        <fullName evidence="1">Uncharacterized protein</fullName>
    </submittedName>
</protein>
<dbReference type="Proteomes" id="UP001461498">
    <property type="component" value="Unassembled WGS sequence"/>
</dbReference>
<organism evidence="1 2">
    <name type="scientific">Rhynocoris fuscipes</name>
    <dbReference type="NCBI Taxonomy" id="488301"/>
    <lineage>
        <taxon>Eukaryota</taxon>
        <taxon>Metazoa</taxon>
        <taxon>Ecdysozoa</taxon>
        <taxon>Arthropoda</taxon>
        <taxon>Hexapoda</taxon>
        <taxon>Insecta</taxon>
        <taxon>Pterygota</taxon>
        <taxon>Neoptera</taxon>
        <taxon>Paraneoptera</taxon>
        <taxon>Hemiptera</taxon>
        <taxon>Heteroptera</taxon>
        <taxon>Panheteroptera</taxon>
        <taxon>Cimicomorpha</taxon>
        <taxon>Reduviidae</taxon>
        <taxon>Harpactorinae</taxon>
        <taxon>Harpactorini</taxon>
        <taxon>Rhynocoris</taxon>
    </lineage>
</organism>
<dbReference type="EMBL" id="JAPXFL010000055">
    <property type="protein sequence ID" value="KAK9496795.1"/>
    <property type="molecule type" value="Genomic_DNA"/>
</dbReference>
<reference evidence="1 2" key="1">
    <citation type="submission" date="2022-12" db="EMBL/GenBank/DDBJ databases">
        <title>Chromosome-level genome assembly of true bugs.</title>
        <authorList>
            <person name="Ma L."/>
            <person name="Li H."/>
        </authorList>
    </citation>
    <scope>NUCLEOTIDE SEQUENCE [LARGE SCALE GENOMIC DNA]</scope>
    <source>
        <strain evidence="1">Lab_2022b</strain>
    </source>
</reference>
<sequence length="97" mass="11562">MSCPSFFTLSEENRAYRDDTPAVIYDPQDMTMAKVWKKRRIPLKQYRVVNIPVVNDYSFCNYGVRSTKPEIKQKWRDYVDINPNATKSFLKRIPPRK</sequence>
<evidence type="ECO:0000313" key="1">
    <source>
        <dbReference type="EMBL" id="KAK9496795.1"/>
    </source>
</evidence>
<evidence type="ECO:0000313" key="2">
    <source>
        <dbReference type="Proteomes" id="UP001461498"/>
    </source>
</evidence>
<dbReference type="AlphaFoldDB" id="A0AAW1CHL2"/>